<dbReference type="EMBL" id="JABFRW010000127">
    <property type="protein sequence ID" value="NOT34507.1"/>
    <property type="molecule type" value="Genomic_DNA"/>
</dbReference>
<dbReference type="Pfam" id="PF00571">
    <property type="entry name" value="CBS"/>
    <property type="match status" value="2"/>
</dbReference>
<dbReference type="SUPFAM" id="SSF54631">
    <property type="entry name" value="CBS-domain pair"/>
    <property type="match status" value="1"/>
</dbReference>
<dbReference type="PROSITE" id="PS51846">
    <property type="entry name" value="CNNM"/>
    <property type="match status" value="1"/>
</dbReference>
<dbReference type="InterPro" id="IPR046342">
    <property type="entry name" value="CBS_dom_sf"/>
</dbReference>
<dbReference type="AlphaFoldDB" id="A0A849SNS0"/>
<keyword evidence="5 8" id="KW-1133">Transmembrane helix</keyword>
<gene>
    <name evidence="12" type="ORF">HOP12_10090</name>
</gene>
<reference evidence="12 13" key="1">
    <citation type="submission" date="2020-04" db="EMBL/GenBank/DDBJ databases">
        <title>Metagenomic profiling of ammonia- and methane-oxidizing microorganisms in a Dutch drinking water treatment plant.</title>
        <authorList>
            <person name="Poghosyan L."/>
            <person name="Leucker S."/>
        </authorList>
    </citation>
    <scope>NUCLEOTIDE SEQUENCE [LARGE SCALE GENOMIC DNA]</scope>
    <source>
        <strain evidence="12">S-RSF-IL-03</strain>
    </source>
</reference>
<evidence type="ECO:0000259" key="10">
    <source>
        <dbReference type="PROSITE" id="PS51371"/>
    </source>
</evidence>
<feature type="transmembrane region" description="Helical" evidence="9">
    <location>
        <begin position="110"/>
        <end position="134"/>
    </location>
</feature>
<dbReference type="InterPro" id="IPR044751">
    <property type="entry name" value="Ion_transp-like_CBS"/>
</dbReference>
<dbReference type="InterPro" id="IPR002550">
    <property type="entry name" value="CNNM"/>
</dbReference>
<feature type="transmembrane region" description="Helical" evidence="9">
    <location>
        <begin position="17"/>
        <end position="41"/>
    </location>
</feature>
<evidence type="ECO:0000256" key="1">
    <source>
        <dbReference type="ARBA" id="ARBA00004651"/>
    </source>
</evidence>
<evidence type="ECO:0000256" key="7">
    <source>
        <dbReference type="PROSITE-ProRule" id="PRU00703"/>
    </source>
</evidence>
<evidence type="ECO:0000256" key="2">
    <source>
        <dbReference type="ARBA" id="ARBA00022475"/>
    </source>
</evidence>
<keyword evidence="7" id="KW-0129">CBS domain</keyword>
<evidence type="ECO:0000313" key="12">
    <source>
        <dbReference type="EMBL" id="NOT34507.1"/>
    </source>
</evidence>
<evidence type="ECO:0000256" key="9">
    <source>
        <dbReference type="SAM" id="Phobius"/>
    </source>
</evidence>
<feature type="domain" description="CBS" evidence="10">
    <location>
        <begin position="298"/>
        <end position="357"/>
    </location>
</feature>
<evidence type="ECO:0000256" key="3">
    <source>
        <dbReference type="ARBA" id="ARBA00022692"/>
    </source>
</evidence>
<protein>
    <submittedName>
        <fullName evidence="12">HlyC/CorC family transporter</fullName>
    </submittedName>
</protein>
<accession>A0A849SNS0</accession>
<sequence>MTIPPEVADVLRVVLDVLAVLAVPLLVLLNGFFVSAEFALVTIRWTRVEALVDSGRFGALSVRQAVEHLDDSIAATQLGITFASLALGWVGEPAFAHLIEPLFRHLPWPLSAAVTHGIAVGIAFLGITFLHVVLGELAPKAIALERAEDVALVVSGPLLTFDRIFRPFIRSMNNAGNWVVRSLRLPPVSSHHNVHSVDELAMLVEETQEAGAIPDDQARYVQNVFELSDKTVADIMVPSDRVVTISISASEEEVLQICRQTAHTRMPVWEGDPFHVVGVVNTKDLFHLFSLKGLVILMDAMYEPLYVAPDMPVARLLRRFRRERRQMAVVRDERLMFLGIVTLEDIMEEIVGEIEDEHDPQTTQPPEGA</sequence>
<dbReference type="Gene3D" id="3.10.580.10">
    <property type="entry name" value="CBS-domain"/>
    <property type="match status" value="1"/>
</dbReference>
<comment type="subcellular location">
    <subcellularLocation>
        <location evidence="1">Cell membrane</location>
        <topology evidence="1">Multi-pass membrane protein</topology>
    </subcellularLocation>
</comment>
<evidence type="ECO:0000313" key="13">
    <source>
        <dbReference type="Proteomes" id="UP000580839"/>
    </source>
</evidence>
<dbReference type="PROSITE" id="PS51371">
    <property type="entry name" value="CBS"/>
    <property type="match status" value="2"/>
</dbReference>
<feature type="domain" description="CBS" evidence="10">
    <location>
        <begin position="236"/>
        <end position="296"/>
    </location>
</feature>
<keyword evidence="4" id="KW-0677">Repeat</keyword>
<dbReference type="Pfam" id="PF01595">
    <property type="entry name" value="CNNM"/>
    <property type="match status" value="1"/>
</dbReference>
<keyword evidence="2" id="KW-1003">Cell membrane</keyword>
<evidence type="ECO:0000256" key="8">
    <source>
        <dbReference type="PROSITE-ProRule" id="PRU01193"/>
    </source>
</evidence>
<dbReference type="InterPro" id="IPR000644">
    <property type="entry name" value="CBS_dom"/>
</dbReference>
<dbReference type="PANTHER" id="PTHR43099:SF5">
    <property type="entry name" value="HLYC_CORC FAMILY TRANSPORTER"/>
    <property type="match status" value="1"/>
</dbReference>
<dbReference type="CDD" id="cd04590">
    <property type="entry name" value="CBS_pair_CorC_HlyC_assoc"/>
    <property type="match status" value="1"/>
</dbReference>
<keyword evidence="6 8" id="KW-0472">Membrane</keyword>
<evidence type="ECO:0000256" key="6">
    <source>
        <dbReference type="ARBA" id="ARBA00023136"/>
    </source>
</evidence>
<dbReference type="SMART" id="SM00116">
    <property type="entry name" value="CBS"/>
    <property type="match status" value="2"/>
</dbReference>
<name>A0A849SNS0_UNCEI</name>
<evidence type="ECO:0000259" key="11">
    <source>
        <dbReference type="PROSITE" id="PS51846"/>
    </source>
</evidence>
<dbReference type="InterPro" id="IPR051676">
    <property type="entry name" value="UPF0053_domain"/>
</dbReference>
<comment type="caution">
    <text evidence="12">The sequence shown here is derived from an EMBL/GenBank/DDBJ whole genome shotgun (WGS) entry which is preliminary data.</text>
</comment>
<dbReference type="PANTHER" id="PTHR43099">
    <property type="entry name" value="UPF0053 PROTEIN YRKA"/>
    <property type="match status" value="1"/>
</dbReference>
<evidence type="ECO:0000256" key="5">
    <source>
        <dbReference type="ARBA" id="ARBA00022989"/>
    </source>
</evidence>
<dbReference type="Proteomes" id="UP000580839">
    <property type="component" value="Unassembled WGS sequence"/>
</dbReference>
<evidence type="ECO:0000256" key="4">
    <source>
        <dbReference type="ARBA" id="ARBA00022737"/>
    </source>
</evidence>
<proteinExistence type="predicted"/>
<feature type="domain" description="CNNM transmembrane" evidence="11">
    <location>
        <begin position="12"/>
        <end position="217"/>
    </location>
</feature>
<dbReference type="GO" id="GO:0005886">
    <property type="term" value="C:plasma membrane"/>
    <property type="evidence" value="ECO:0007669"/>
    <property type="project" value="UniProtKB-SubCell"/>
</dbReference>
<keyword evidence="3 8" id="KW-0812">Transmembrane</keyword>
<organism evidence="12 13">
    <name type="scientific">Eiseniibacteriota bacterium</name>
    <dbReference type="NCBI Taxonomy" id="2212470"/>
    <lineage>
        <taxon>Bacteria</taxon>
        <taxon>Candidatus Eiseniibacteriota</taxon>
    </lineage>
</organism>